<accession>A0A7C3YEE7</accession>
<protein>
    <submittedName>
        <fullName evidence="1">Uncharacterized protein</fullName>
    </submittedName>
</protein>
<sequence>MKFAVVTFGLEDIAEKISELYPEADVFHGLDEIEVEYYEFVFLMSELGGAKGDQLISAIESLECEMIIFCITSTTLEGLIISRHQVQKILDLKPQFRGAIISGFLSFEDKMEVVKILLDERISEADG</sequence>
<evidence type="ECO:0000313" key="2">
    <source>
        <dbReference type="EMBL" id="HGU59148.1"/>
    </source>
</evidence>
<proteinExistence type="predicted"/>
<dbReference type="EMBL" id="DTAK01000015">
    <property type="protein sequence ID" value="HGU59148.1"/>
    <property type="molecule type" value="Genomic_DNA"/>
</dbReference>
<dbReference type="EMBL" id="DTPI01000028">
    <property type="protein sequence ID" value="HGE66338.1"/>
    <property type="molecule type" value="Genomic_DNA"/>
</dbReference>
<organism evidence="1">
    <name type="scientific">Geoglobus ahangari</name>
    <dbReference type="NCBI Taxonomy" id="113653"/>
    <lineage>
        <taxon>Archaea</taxon>
        <taxon>Methanobacteriati</taxon>
        <taxon>Methanobacteriota</taxon>
        <taxon>Archaeoglobi</taxon>
        <taxon>Archaeoglobales</taxon>
        <taxon>Archaeoglobaceae</taxon>
        <taxon>Geoglobus</taxon>
    </lineage>
</organism>
<name>A0A7C3YEE7_9EURY</name>
<dbReference type="AlphaFoldDB" id="A0A7C3YEE7"/>
<reference evidence="1" key="1">
    <citation type="journal article" date="2020" name="mSystems">
        <title>Genome- and Community-Level Interaction Insights into Carbon Utilization and Element Cycling Functions of Hydrothermarchaeota in Hydrothermal Sediment.</title>
        <authorList>
            <person name="Zhou Z."/>
            <person name="Liu Y."/>
            <person name="Xu W."/>
            <person name="Pan J."/>
            <person name="Luo Z.H."/>
            <person name="Li M."/>
        </authorList>
    </citation>
    <scope>NUCLEOTIDE SEQUENCE [LARGE SCALE GENOMIC DNA]</scope>
    <source>
        <strain evidence="3">SpSt-10</strain>
        <strain evidence="2">SpSt-62</strain>
        <strain evidence="1">SpSt-97</strain>
    </source>
</reference>
<comment type="caution">
    <text evidence="1">The sequence shown here is derived from an EMBL/GenBank/DDBJ whole genome shotgun (WGS) entry which is preliminary data.</text>
</comment>
<dbReference type="EMBL" id="DRUC01000099">
    <property type="protein sequence ID" value="HHF48810.1"/>
    <property type="molecule type" value="Genomic_DNA"/>
</dbReference>
<gene>
    <name evidence="3" type="ORF">ENL48_06750</name>
    <name evidence="2" type="ORF">ENT89_02970</name>
    <name evidence="1" type="ORF">ENX77_04340</name>
</gene>
<evidence type="ECO:0000313" key="3">
    <source>
        <dbReference type="EMBL" id="HHF48810.1"/>
    </source>
</evidence>
<evidence type="ECO:0000313" key="1">
    <source>
        <dbReference type="EMBL" id="HGE66338.1"/>
    </source>
</evidence>